<dbReference type="PANTHER" id="PTHR30146">
    <property type="entry name" value="LACI-RELATED TRANSCRIPTIONAL REPRESSOR"/>
    <property type="match status" value="1"/>
</dbReference>
<dbReference type="PANTHER" id="PTHR30146:SF155">
    <property type="entry name" value="ALANINE RACEMASE"/>
    <property type="match status" value="1"/>
</dbReference>
<dbReference type="STRING" id="380248.SAMN05216251_12780"/>
<dbReference type="InterPro" id="IPR046335">
    <property type="entry name" value="LacI/GalR-like_sensor"/>
</dbReference>
<evidence type="ECO:0000313" key="6">
    <source>
        <dbReference type="Proteomes" id="UP000199323"/>
    </source>
</evidence>
<dbReference type="Gene3D" id="3.40.50.2300">
    <property type="match status" value="2"/>
</dbReference>
<dbReference type="GO" id="GO:0003700">
    <property type="term" value="F:DNA-binding transcription factor activity"/>
    <property type="evidence" value="ECO:0007669"/>
    <property type="project" value="TreeGrafter"/>
</dbReference>
<reference evidence="5 6" key="1">
    <citation type="submission" date="2016-10" db="EMBL/GenBank/DDBJ databases">
        <authorList>
            <person name="de Groot N.N."/>
        </authorList>
    </citation>
    <scope>NUCLEOTIDE SEQUENCE [LARGE SCALE GENOMIC DNA]</scope>
    <source>
        <strain evidence="5 6">CGMCC 4.3510</strain>
    </source>
</reference>
<dbReference type="InterPro" id="IPR028082">
    <property type="entry name" value="Peripla_BP_I"/>
</dbReference>
<dbReference type="CDD" id="cd01392">
    <property type="entry name" value="HTH_LacI"/>
    <property type="match status" value="1"/>
</dbReference>
<dbReference type="AlphaFoldDB" id="A0A1I2LEQ4"/>
<evidence type="ECO:0000256" key="1">
    <source>
        <dbReference type="ARBA" id="ARBA00023015"/>
    </source>
</evidence>
<dbReference type="SUPFAM" id="SSF47413">
    <property type="entry name" value="lambda repressor-like DNA-binding domains"/>
    <property type="match status" value="1"/>
</dbReference>
<dbReference type="SMART" id="SM00354">
    <property type="entry name" value="HTH_LACI"/>
    <property type="match status" value="1"/>
</dbReference>
<protein>
    <submittedName>
        <fullName evidence="5">Transcriptional regulator, LacI family</fullName>
    </submittedName>
</protein>
<sequence>MAPRREPKRATINDIARQAQVSTATVSYALNDLPGVSQETRRRILEIADRMGWRPNSSARALHRSRVDAVGIVLVGSNQVKGVLPEFLLRFLPGIQEELASRDILLIMHNVADLATANRTYQSWRDERRVDGVLVLNPYQDDPRLPFLEQIGLPAVVIGDTREVSTIPSVWTDDESAMNLAVEHLAGLGHRRICRIGVRSQYRHSLAREQLFRGAMERVGLRADLMGYHHKSDPAEEDVLSRWLRSDDPPTALIHEDPTLAVETMFDLQHRGVNVPGDLSIIGWDDSVLSDVVRPGMTTLHRDLFQYGMVAARQLVLLVDGEEASHLRGTTTELLVRGSTAAPHA</sequence>
<gene>
    <name evidence="5" type="ORF">SAMN05216251_12780</name>
</gene>
<organism evidence="5 6">
    <name type="scientific">Actinacidiphila alni</name>
    <dbReference type="NCBI Taxonomy" id="380248"/>
    <lineage>
        <taxon>Bacteria</taxon>
        <taxon>Bacillati</taxon>
        <taxon>Actinomycetota</taxon>
        <taxon>Actinomycetes</taxon>
        <taxon>Kitasatosporales</taxon>
        <taxon>Streptomycetaceae</taxon>
        <taxon>Actinacidiphila</taxon>
    </lineage>
</organism>
<dbReference type="Pfam" id="PF13377">
    <property type="entry name" value="Peripla_BP_3"/>
    <property type="match status" value="1"/>
</dbReference>
<dbReference type="InterPro" id="IPR010982">
    <property type="entry name" value="Lambda_DNA-bd_dom_sf"/>
</dbReference>
<dbReference type="InterPro" id="IPR000843">
    <property type="entry name" value="HTH_LacI"/>
</dbReference>
<evidence type="ECO:0000259" key="4">
    <source>
        <dbReference type="PROSITE" id="PS50932"/>
    </source>
</evidence>
<dbReference type="PROSITE" id="PS00356">
    <property type="entry name" value="HTH_LACI_1"/>
    <property type="match status" value="1"/>
</dbReference>
<name>A0A1I2LEQ4_9ACTN</name>
<keyword evidence="6" id="KW-1185">Reference proteome</keyword>
<evidence type="ECO:0000256" key="2">
    <source>
        <dbReference type="ARBA" id="ARBA00023125"/>
    </source>
</evidence>
<keyword evidence="1" id="KW-0805">Transcription regulation</keyword>
<dbReference type="Gene3D" id="1.10.260.40">
    <property type="entry name" value="lambda repressor-like DNA-binding domains"/>
    <property type="match status" value="1"/>
</dbReference>
<accession>A0A1I2LEQ4</accession>
<feature type="domain" description="HTH lacI-type" evidence="4">
    <location>
        <begin position="10"/>
        <end position="64"/>
    </location>
</feature>
<dbReference type="GO" id="GO:0000976">
    <property type="term" value="F:transcription cis-regulatory region binding"/>
    <property type="evidence" value="ECO:0007669"/>
    <property type="project" value="TreeGrafter"/>
</dbReference>
<dbReference type="EMBL" id="FONG01000027">
    <property type="protein sequence ID" value="SFF75631.1"/>
    <property type="molecule type" value="Genomic_DNA"/>
</dbReference>
<evidence type="ECO:0000256" key="3">
    <source>
        <dbReference type="ARBA" id="ARBA00023163"/>
    </source>
</evidence>
<evidence type="ECO:0000313" key="5">
    <source>
        <dbReference type="EMBL" id="SFF75631.1"/>
    </source>
</evidence>
<proteinExistence type="predicted"/>
<dbReference type="SUPFAM" id="SSF53822">
    <property type="entry name" value="Periplasmic binding protein-like I"/>
    <property type="match status" value="1"/>
</dbReference>
<keyword evidence="3" id="KW-0804">Transcription</keyword>
<keyword evidence="2" id="KW-0238">DNA-binding</keyword>
<dbReference type="Proteomes" id="UP000199323">
    <property type="component" value="Unassembled WGS sequence"/>
</dbReference>
<dbReference type="RefSeq" id="WP_177246709.1">
    <property type="nucleotide sequence ID" value="NZ_FONG01000027.1"/>
</dbReference>
<dbReference type="PROSITE" id="PS50932">
    <property type="entry name" value="HTH_LACI_2"/>
    <property type="match status" value="1"/>
</dbReference>
<dbReference type="Pfam" id="PF00356">
    <property type="entry name" value="LacI"/>
    <property type="match status" value="1"/>
</dbReference>